<dbReference type="InterPro" id="IPR011701">
    <property type="entry name" value="MFS"/>
</dbReference>
<keyword evidence="15" id="KW-1185">Reference proteome</keyword>
<feature type="compositionally biased region" description="Polar residues" evidence="11">
    <location>
        <begin position="1"/>
        <end position="11"/>
    </location>
</feature>
<evidence type="ECO:0000313" key="14">
    <source>
        <dbReference type="EMBL" id="SJM67301.1"/>
    </source>
</evidence>
<dbReference type="FunFam" id="1.20.1250.20:FF:000001">
    <property type="entry name" value="Dicarboxylate MFS transporter"/>
    <property type="match status" value="1"/>
</dbReference>
<organism evidence="14 15">
    <name type="scientific">Arthrobacter rhombi</name>
    <dbReference type="NCBI Taxonomy" id="71253"/>
    <lineage>
        <taxon>Bacteria</taxon>
        <taxon>Bacillati</taxon>
        <taxon>Actinomycetota</taxon>
        <taxon>Actinomycetes</taxon>
        <taxon>Micrococcales</taxon>
        <taxon>Micrococcaceae</taxon>
        <taxon>Arthrobacter</taxon>
    </lineage>
</organism>
<dbReference type="Pfam" id="PF07690">
    <property type="entry name" value="MFS_1"/>
    <property type="match status" value="1"/>
</dbReference>
<evidence type="ECO:0000256" key="7">
    <source>
        <dbReference type="ARBA" id="ARBA00022989"/>
    </source>
</evidence>
<evidence type="ECO:0000256" key="9">
    <source>
        <dbReference type="ARBA" id="ARBA00037295"/>
    </source>
</evidence>
<dbReference type="InterPro" id="IPR020846">
    <property type="entry name" value="MFS_dom"/>
</dbReference>
<dbReference type="PANTHER" id="PTHR43528">
    <property type="entry name" value="ALPHA-KETOGLUTARATE PERMEASE"/>
    <property type="match status" value="1"/>
</dbReference>
<keyword evidence="5 12" id="KW-0812">Transmembrane</keyword>
<comment type="subcellular location">
    <subcellularLocation>
        <location evidence="1">Cell membrane</location>
        <topology evidence="1">Multi-pass membrane protein</topology>
    </subcellularLocation>
</comment>
<sequence length="485" mass="51550">MSEQPQGSSGAITMEDPNAPGAEPQTQEAKDSLHRSILGSALGNAVEWFDYGVYGYLTIYMAVNFFGSEEGDGGLGVTLALATLAMSFLVRPLGGLILGPLGDKFGRQKVMVLTVLMMTTATGVIGLLPTIQTIGLAAPLLLLLCRMVQGFSAGGEYGGAAVYMAECAPDQRRGFLGSFLEFGTMVGFILSATVCTALITIVGDDGMLAGWWRLPFLMTIPLGLTALYIRTKLGEAAVFSEASDSQETSKTPIRHTLRTQWREVLILGGFVVLLNVAFYLILGYMPTYMSEQLGHSTAQGNWMLVAIMVVMLVVIPFMGSLSDRVGRKPLLLTAAGGYILLAVPAMVLLGIDNLFLQFIGLAVLGALLVILVASVSSTLPALFPTNVRYTGFAIGYNFSVAFIAGPSQTLTNELIDITGNVLVPGIYMSLAGVIGFIAILCMRETSQASLRGEELPGDPASVGWPSKKWVQTNRTKADAGKAMAR</sequence>
<keyword evidence="8 12" id="KW-0472">Membrane</keyword>
<dbReference type="PROSITE" id="PS50850">
    <property type="entry name" value="MFS"/>
    <property type="match status" value="1"/>
</dbReference>
<keyword evidence="6" id="KW-0769">Symport</keyword>
<dbReference type="InterPro" id="IPR005829">
    <property type="entry name" value="Sugar_transporter_CS"/>
</dbReference>
<dbReference type="PROSITE" id="PS00217">
    <property type="entry name" value="SUGAR_TRANSPORT_2"/>
    <property type="match status" value="1"/>
</dbReference>
<feature type="transmembrane region" description="Helical" evidence="12">
    <location>
        <begin position="110"/>
        <end position="128"/>
    </location>
</feature>
<dbReference type="GO" id="GO:0005886">
    <property type="term" value="C:plasma membrane"/>
    <property type="evidence" value="ECO:0007669"/>
    <property type="project" value="UniProtKB-SubCell"/>
</dbReference>
<accession>A0A1R4GGF7</accession>
<evidence type="ECO:0000256" key="3">
    <source>
        <dbReference type="ARBA" id="ARBA00022448"/>
    </source>
</evidence>
<dbReference type="InterPro" id="IPR051084">
    <property type="entry name" value="H+-coupled_symporters"/>
</dbReference>
<evidence type="ECO:0000256" key="10">
    <source>
        <dbReference type="ARBA" id="ARBA00039918"/>
    </source>
</evidence>
<evidence type="ECO:0000256" key="11">
    <source>
        <dbReference type="SAM" id="MobiDB-lite"/>
    </source>
</evidence>
<dbReference type="Gene3D" id="1.20.1250.20">
    <property type="entry name" value="MFS general substrate transporter like domains"/>
    <property type="match status" value="2"/>
</dbReference>
<feature type="region of interest" description="Disordered" evidence="11">
    <location>
        <begin position="1"/>
        <end position="30"/>
    </location>
</feature>
<gene>
    <name evidence="14" type="ORF">FM101_10360</name>
</gene>
<feature type="transmembrane region" description="Helical" evidence="12">
    <location>
        <begin position="175"/>
        <end position="199"/>
    </location>
</feature>
<evidence type="ECO:0000256" key="6">
    <source>
        <dbReference type="ARBA" id="ARBA00022847"/>
    </source>
</evidence>
<comment type="function">
    <text evidence="9">May be a proton symporter involved in the uptake of osmolytes such as proline and glycine betaine.</text>
</comment>
<evidence type="ECO:0000256" key="4">
    <source>
        <dbReference type="ARBA" id="ARBA00022475"/>
    </source>
</evidence>
<dbReference type="Proteomes" id="UP000195913">
    <property type="component" value="Unassembled WGS sequence"/>
</dbReference>
<dbReference type="PANTHER" id="PTHR43528:SF1">
    <property type="entry name" value="ALPHA-KETOGLUTARATE PERMEASE"/>
    <property type="match status" value="1"/>
</dbReference>
<feature type="transmembrane region" description="Helical" evidence="12">
    <location>
        <begin position="211"/>
        <end position="229"/>
    </location>
</feature>
<dbReference type="RefSeq" id="WP_245806682.1">
    <property type="nucleotide sequence ID" value="NZ_FUHW01000037.1"/>
</dbReference>
<evidence type="ECO:0000256" key="8">
    <source>
        <dbReference type="ARBA" id="ARBA00023136"/>
    </source>
</evidence>
<feature type="transmembrane region" description="Helical" evidence="12">
    <location>
        <begin position="330"/>
        <end position="349"/>
    </location>
</feature>
<comment type="similarity">
    <text evidence="2">Belongs to the major facilitator superfamily. Metabolite:H+ Symporter (MHS) family (TC 2.A.1.6) family.</text>
</comment>
<feature type="transmembrane region" description="Helical" evidence="12">
    <location>
        <begin position="75"/>
        <end position="98"/>
    </location>
</feature>
<keyword evidence="7 12" id="KW-1133">Transmembrane helix</keyword>
<reference evidence="14 15" key="1">
    <citation type="submission" date="2017-02" db="EMBL/GenBank/DDBJ databases">
        <authorList>
            <person name="Peterson S.W."/>
        </authorList>
    </citation>
    <scope>NUCLEOTIDE SEQUENCE [LARGE SCALE GENOMIC DNA]</scope>
    <source>
        <strain evidence="14 15">B Ar 00.02</strain>
    </source>
</reference>
<keyword evidence="3" id="KW-0813">Transport</keyword>
<keyword evidence="4" id="KW-1003">Cell membrane</keyword>
<feature type="transmembrane region" description="Helical" evidence="12">
    <location>
        <begin position="425"/>
        <end position="442"/>
    </location>
</feature>
<evidence type="ECO:0000313" key="15">
    <source>
        <dbReference type="Proteomes" id="UP000195913"/>
    </source>
</evidence>
<feature type="transmembrane region" description="Helical" evidence="12">
    <location>
        <begin position="387"/>
        <end position="405"/>
    </location>
</feature>
<proteinExistence type="inferred from homology"/>
<dbReference type="InterPro" id="IPR036259">
    <property type="entry name" value="MFS_trans_sf"/>
</dbReference>
<evidence type="ECO:0000256" key="1">
    <source>
        <dbReference type="ARBA" id="ARBA00004651"/>
    </source>
</evidence>
<evidence type="ECO:0000256" key="2">
    <source>
        <dbReference type="ARBA" id="ARBA00008240"/>
    </source>
</evidence>
<evidence type="ECO:0000259" key="13">
    <source>
        <dbReference type="PROSITE" id="PS50850"/>
    </source>
</evidence>
<feature type="transmembrane region" description="Helical" evidence="12">
    <location>
        <begin position="355"/>
        <end position="375"/>
    </location>
</feature>
<dbReference type="GO" id="GO:0015293">
    <property type="term" value="F:symporter activity"/>
    <property type="evidence" value="ECO:0007669"/>
    <property type="project" value="UniProtKB-KW"/>
</dbReference>
<feature type="transmembrane region" description="Helical" evidence="12">
    <location>
        <begin position="302"/>
        <end position="318"/>
    </location>
</feature>
<protein>
    <recommendedName>
        <fullName evidence="10">Putative proline/betaine transporter</fullName>
    </recommendedName>
</protein>
<dbReference type="SUPFAM" id="SSF103473">
    <property type="entry name" value="MFS general substrate transporter"/>
    <property type="match status" value="1"/>
</dbReference>
<name>A0A1R4GGF7_9MICC</name>
<evidence type="ECO:0000256" key="5">
    <source>
        <dbReference type="ARBA" id="ARBA00022692"/>
    </source>
</evidence>
<feature type="transmembrane region" description="Helical" evidence="12">
    <location>
        <begin position="264"/>
        <end position="282"/>
    </location>
</feature>
<evidence type="ECO:0000256" key="12">
    <source>
        <dbReference type="SAM" id="Phobius"/>
    </source>
</evidence>
<feature type="domain" description="Major facilitator superfamily (MFS) profile" evidence="13">
    <location>
        <begin position="36"/>
        <end position="447"/>
    </location>
</feature>
<dbReference type="AlphaFoldDB" id="A0A1R4GGF7"/>
<dbReference type="EMBL" id="FUHW01000037">
    <property type="protein sequence ID" value="SJM67301.1"/>
    <property type="molecule type" value="Genomic_DNA"/>
</dbReference>